<dbReference type="Proteomes" id="UP000054485">
    <property type="component" value="Unassembled WGS sequence"/>
</dbReference>
<evidence type="ECO:0000313" key="2">
    <source>
        <dbReference type="EMBL" id="KIK34471.1"/>
    </source>
</evidence>
<dbReference type="PANTHER" id="PTHR33096">
    <property type="entry name" value="CXC2 DOMAIN-CONTAINING PROTEIN"/>
    <property type="match status" value="1"/>
</dbReference>
<feature type="region of interest" description="Disordered" evidence="1">
    <location>
        <begin position="337"/>
        <end position="360"/>
    </location>
</feature>
<name>A0A0C9ZYF4_9AGAM</name>
<accession>A0A0C9ZYF4</accession>
<gene>
    <name evidence="2" type="ORF">CY34DRAFT_97941</name>
</gene>
<dbReference type="PANTHER" id="PTHR33096:SF1">
    <property type="entry name" value="CXC1-LIKE CYSTEINE CLUSTER ASSOCIATED WITH KDZ TRANSPOSASES DOMAIN-CONTAINING PROTEIN"/>
    <property type="match status" value="1"/>
</dbReference>
<evidence type="ECO:0000313" key="3">
    <source>
        <dbReference type="Proteomes" id="UP000054485"/>
    </source>
</evidence>
<protein>
    <recommendedName>
        <fullName evidence="4">CxC1-like cysteine cluster associated with KDZ transposases domain-containing protein</fullName>
    </recommendedName>
</protein>
<evidence type="ECO:0000256" key="1">
    <source>
        <dbReference type="SAM" id="MobiDB-lite"/>
    </source>
</evidence>
<dbReference type="EMBL" id="KN835749">
    <property type="protein sequence ID" value="KIK34471.1"/>
    <property type="molecule type" value="Genomic_DNA"/>
</dbReference>
<proteinExistence type="predicted"/>
<sequence length="956" mass="108320">MSIDERRALEALKDSSAFPTDVNEDSEDFAFGDVWDGSDALPISHAGGEFGDLARGILKEVWRLNDRDGVHSVRRDNRTRRDRVLRRNDAFNEQVPAMSEAYLLWSLEKSQKGFKNFFDRLRSEETDEADDLNGSQWPMMVVDAFCMLLFAEKLLLKISSRDRTIASAMVRQGVMPCSPISPVVGITLETLEFYRVAHLRSPHLSIQAFVKTMSDLHGVEFHRHLSRQFSIAFDLYHQIRRTVASVLMKSLQRDSPDWRLKHACPACTYLLTDEDQLHFKMLYAMDGNDSLKRIIRRSLDDDDDNNNTPGTSSELPTGQLFISDRYLARDFVDKFSQDASRDSGQENAPEENSCEGRWKNMDDSKTQKAWGIYDETGIFVAVCRHGFCLLITDMVQSGELAKYPLAVVAKLLDAFGDNLGGGYDIGCQFNTTLNNSSIGPLARSLHHTCLVGAFHGHAHRRLCQLFSLTTYIKGLGIEDLETCERTFSKSNSLASPLRYTSIFHRKQAIDSYFEHNDDLEVFSNLSNFLYSNYKQALDILTNGNDVLPNAMRDLGVTDVSIFESWLEEEKAYLKGLTREPEEETLQMEYWQRLVSLGASNDALDAAMNLFGTPSRHCDITGSYDAQVANTRKTESTRRHVLEDYERNLKLVQALECKLDIVARWVPDDGEWQRVGRLVANRKYQRALDRLEGLVVARIFELAKMNKAGTGYKLRKHIAKALQMRSAAIRSALNTYNNIASAMFPPRQILKWDEVVEYAFLADFDLLRNARADVSQTPWSSPAGRSAMDLHFKMCRAQEEISRLNVEVRRLVTYIRDEDIYLQVCEDQLKATSPALAHQVAIHRNIRGRFNSRHLKRLHDISNLPGFSGTIVPGVSTHTGPGESASAPNAQTPANMFTGRIPVHNLSSPVGADTQEDLDEEEVTEEVTEEAFRSLHKVLLITDDLSRLQLIDNVELE</sequence>
<reference evidence="3" key="2">
    <citation type="submission" date="2015-01" db="EMBL/GenBank/DDBJ databases">
        <title>Evolutionary Origins and Diversification of the Mycorrhizal Mutualists.</title>
        <authorList>
            <consortium name="DOE Joint Genome Institute"/>
            <consortium name="Mycorrhizal Genomics Consortium"/>
            <person name="Kohler A."/>
            <person name="Kuo A."/>
            <person name="Nagy L.G."/>
            <person name="Floudas D."/>
            <person name="Copeland A."/>
            <person name="Barry K.W."/>
            <person name="Cichocki N."/>
            <person name="Veneault-Fourrey C."/>
            <person name="LaButti K."/>
            <person name="Lindquist E.A."/>
            <person name="Lipzen A."/>
            <person name="Lundell T."/>
            <person name="Morin E."/>
            <person name="Murat C."/>
            <person name="Riley R."/>
            <person name="Ohm R."/>
            <person name="Sun H."/>
            <person name="Tunlid A."/>
            <person name="Henrissat B."/>
            <person name="Grigoriev I.V."/>
            <person name="Hibbett D.S."/>
            <person name="Martin F."/>
        </authorList>
    </citation>
    <scope>NUCLEOTIDE SEQUENCE [LARGE SCALE GENOMIC DNA]</scope>
    <source>
        <strain evidence="3">UH-Slu-Lm8-n1</strain>
    </source>
</reference>
<dbReference type="HOGENOM" id="CLU_013084_2_1_1"/>
<evidence type="ECO:0008006" key="4">
    <source>
        <dbReference type="Google" id="ProtNLM"/>
    </source>
</evidence>
<dbReference type="InParanoid" id="A0A0C9ZYF4"/>
<dbReference type="Pfam" id="PF18758">
    <property type="entry name" value="KDZ"/>
    <property type="match status" value="1"/>
</dbReference>
<dbReference type="OrthoDB" id="3246730at2759"/>
<dbReference type="AlphaFoldDB" id="A0A0C9ZYF4"/>
<organism evidence="2 3">
    <name type="scientific">Suillus luteus UH-Slu-Lm8-n1</name>
    <dbReference type="NCBI Taxonomy" id="930992"/>
    <lineage>
        <taxon>Eukaryota</taxon>
        <taxon>Fungi</taxon>
        <taxon>Dikarya</taxon>
        <taxon>Basidiomycota</taxon>
        <taxon>Agaricomycotina</taxon>
        <taxon>Agaricomycetes</taxon>
        <taxon>Agaricomycetidae</taxon>
        <taxon>Boletales</taxon>
        <taxon>Suillineae</taxon>
        <taxon>Suillaceae</taxon>
        <taxon>Suillus</taxon>
    </lineage>
</organism>
<keyword evidence="3" id="KW-1185">Reference proteome</keyword>
<dbReference type="InterPro" id="IPR040521">
    <property type="entry name" value="KDZ"/>
</dbReference>
<dbReference type="STRING" id="930992.A0A0C9ZYF4"/>
<reference evidence="2 3" key="1">
    <citation type="submission" date="2014-04" db="EMBL/GenBank/DDBJ databases">
        <authorList>
            <consortium name="DOE Joint Genome Institute"/>
            <person name="Kuo A."/>
            <person name="Ruytinx J."/>
            <person name="Rineau F."/>
            <person name="Colpaert J."/>
            <person name="Kohler A."/>
            <person name="Nagy L.G."/>
            <person name="Floudas D."/>
            <person name="Copeland A."/>
            <person name="Barry K.W."/>
            <person name="Cichocki N."/>
            <person name="Veneault-Fourrey C."/>
            <person name="LaButti K."/>
            <person name="Lindquist E.A."/>
            <person name="Lipzen A."/>
            <person name="Lundell T."/>
            <person name="Morin E."/>
            <person name="Murat C."/>
            <person name="Sun H."/>
            <person name="Tunlid A."/>
            <person name="Henrissat B."/>
            <person name="Grigoriev I.V."/>
            <person name="Hibbett D.S."/>
            <person name="Martin F."/>
            <person name="Nordberg H.P."/>
            <person name="Cantor M.N."/>
            <person name="Hua S.X."/>
        </authorList>
    </citation>
    <scope>NUCLEOTIDE SEQUENCE [LARGE SCALE GENOMIC DNA]</scope>
    <source>
        <strain evidence="2 3">UH-Slu-Lm8-n1</strain>
    </source>
</reference>